<evidence type="ECO:0000256" key="4">
    <source>
        <dbReference type="ARBA" id="ARBA00022737"/>
    </source>
</evidence>
<feature type="transmembrane region" description="Helical" evidence="7">
    <location>
        <begin position="187"/>
        <end position="207"/>
    </location>
</feature>
<dbReference type="GO" id="GO:0008324">
    <property type="term" value="F:monoatomic cation transmembrane transporter activity"/>
    <property type="evidence" value="ECO:0007669"/>
    <property type="project" value="InterPro"/>
</dbReference>
<feature type="domain" description="RCK C-terminal" evidence="8">
    <location>
        <begin position="299"/>
        <end position="383"/>
    </location>
</feature>
<accession>S5YUK2</accession>
<feature type="transmembrane region" description="Helical" evidence="7">
    <location>
        <begin position="569"/>
        <end position="588"/>
    </location>
</feature>
<evidence type="ECO:0000256" key="1">
    <source>
        <dbReference type="ARBA" id="ARBA00004141"/>
    </source>
</evidence>
<dbReference type="OrthoDB" id="9809303at2"/>
<dbReference type="InterPro" id="IPR006037">
    <property type="entry name" value="RCK_C"/>
</dbReference>
<dbReference type="GO" id="GO:0005886">
    <property type="term" value="C:plasma membrane"/>
    <property type="evidence" value="ECO:0007669"/>
    <property type="project" value="TreeGrafter"/>
</dbReference>
<name>S5YUK2_PARAH</name>
<evidence type="ECO:0000256" key="3">
    <source>
        <dbReference type="ARBA" id="ARBA00022692"/>
    </source>
</evidence>
<dbReference type="Proteomes" id="UP000015480">
    <property type="component" value="Chromosome"/>
</dbReference>
<dbReference type="Pfam" id="PF02080">
    <property type="entry name" value="TrkA_C"/>
    <property type="match status" value="2"/>
</dbReference>
<feature type="transmembrane region" description="Helical" evidence="7">
    <location>
        <begin position="503"/>
        <end position="524"/>
    </location>
</feature>
<dbReference type="Gene3D" id="3.30.70.1450">
    <property type="entry name" value="Regulator of K+ conductance, C-terminal domain"/>
    <property type="match status" value="2"/>
</dbReference>
<dbReference type="EMBL" id="CP006650">
    <property type="protein sequence ID" value="AGT08916.1"/>
    <property type="molecule type" value="Genomic_DNA"/>
</dbReference>
<evidence type="ECO:0000256" key="6">
    <source>
        <dbReference type="ARBA" id="ARBA00023136"/>
    </source>
</evidence>
<evidence type="ECO:0000313" key="10">
    <source>
        <dbReference type="Proteomes" id="UP000015480"/>
    </source>
</evidence>
<dbReference type="PATRIC" id="fig|1367847.3.peg.1799"/>
<evidence type="ECO:0000256" key="7">
    <source>
        <dbReference type="SAM" id="Phobius"/>
    </source>
</evidence>
<keyword evidence="4" id="KW-0677">Repeat</keyword>
<feature type="transmembrane region" description="Helical" evidence="7">
    <location>
        <begin position="101"/>
        <end position="129"/>
    </location>
</feature>
<proteinExistence type="predicted"/>
<evidence type="ECO:0000313" key="9">
    <source>
        <dbReference type="EMBL" id="AGT08916.1"/>
    </source>
</evidence>
<dbReference type="RefSeq" id="WP_020950554.1">
    <property type="nucleotide sequence ID" value="NC_022041.1"/>
</dbReference>
<dbReference type="PROSITE" id="PS51202">
    <property type="entry name" value="RCK_C"/>
    <property type="match status" value="2"/>
</dbReference>
<dbReference type="Pfam" id="PF03600">
    <property type="entry name" value="CitMHS"/>
    <property type="match status" value="1"/>
</dbReference>
<feature type="domain" description="RCK C-terminal" evidence="8">
    <location>
        <begin position="211"/>
        <end position="295"/>
    </location>
</feature>
<reference evidence="9 10" key="1">
    <citation type="journal article" date="2014" name="BMC Genomics">
        <title>Architecture and functions of a multipartite genome of the methylotrophic bacterium Paracoccus aminophilus JCM 7686, containing primary and secondary chromids.</title>
        <authorList>
            <person name="Dziewit L."/>
            <person name="Czarnecki J."/>
            <person name="Wibberg D."/>
            <person name="Radlinska M."/>
            <person name="Mrozek P."/>
            <person name="Szymczak M."/>
            <person name="Schluter A."/>
            <person name="Puhler A."/>
            <person name="Bartosik D."/>
        </authorList>
    </citation>
    <scope>NUCLEOTIDE SEQUENCE [LARGE SCALE GENOMIC DNA]</scope>
    <source>
        <strain evidence="9">JCM 7686</strain>
    </source>
</reference>
<feature type="transmembrane region" description="Helical" evidence="7">
    <location>
        <begin position="62"/>
        <end position="81"/>
    </location>
</feature>
<dbReference type="KEGG" id="pami:JCM7686_1815"/>
<feature type="transmembrane region" description="Helical" evidence="7">
    <location>
        <begin position="401"/>
        <end position="434"/>
    </location>
</feature>
<gene>
    <name evidence="9" type="ORF">JCM7686_1815</name>
</gene>
<sequence length="589" mass="62221">MFQQFVSDHSAAVAIAIMLLTFAGFLFERYPTEVVAAAGAAAFAACKLVTPQEVYSVFSNSAPLTIAAMFVLTGALVRTGVIEKVVNKILDLSGPRPAVAIGALFTGVLFLGGFINNTPLVLILIPIVLKIAKTYEIPATLLLIPASYVAVMSGTMTLIGTSTNLLVDGVAREAGMAPFGIFEITPIGLIVGVSGCLMLALVGRYLLPRREDKAGEANLSALPFLSEIIVQETSDFVDRPIGEISDLSRIAVLGLRRSGKIYREDLKAMTLRKGDAVIVNATSSELLTFAENHKVRIGIFGKDAPGKKDVVIEAVLAPNHAVVGRAVKDLGSVLIPGVQLLGVHRHNHIAGEDLRSSRLRPADRLLLAGKPESLDEINQRGVLVSTTRTSGRAFRKSKAPIAVLALLAVVLLAAFDVMDIGVLAMVAVAAILILRCIDAEEAWGSIDASILVLIYAMLIIGVGLQKSGAIDMVVGGLAPHIAGLSPLMLLIVVYLLTSTLTELISSSAVAVIMTPIAIALAHDVGYDARPLVVAVMFAGSASFATPIGYQTNTLVYAAGNYTFLDFLKVGMPMNIVIGIATCIGIYFYY</sequence>
<feature type="transmembrane region" description="Helical" evidence="7">
    <location>
        <begin position="446"/>
        <end position="464"/>
    </location>
</feature>
<keyword evidence="3 7" id="KW-0812">Transmembrane</keyword>
<dbReference type="InterPro" id="IPR051679">
    <property type="entry name" value="DASS-Related_Transporters"/>
</dbReference>
<dbReference type="SUPFAM" id="SSF116726">
    <property type="entry name" value="TrkA C-terminal domain-like"/>
    <property type="match status" value="2"/>
</dbReference>
<dbReference type="eggNOG" id="COG0471">
    <property type="taxonomic scope" value="Bacteria"/>
</dbReference>
<comment type="subcellular location">
    <subcellularLocation>
        <location evidence="1">Membrane</location>
        <topology evidence="1">Multi-pass membrane protein</topology>
    </subcellularLocation>
</comment>
<feature type="transmembrane region" description="Helical" evidence="7">
    <location>
        <begin position="141"/>
        <end position="167"/>
    </location>
</feature>
<evidence type="ECO:0000256" key="5">
    <source>
        <dbReference type="ARBA" id="ARBA00022989"/>
    </source>
</evidence>
<dbReference type="AlphaFoldDB" id="S5YUK2"/>
<dbReference type="PANTHER" id="PTHR43652">
    <property type="entry name" value="BASIC AMINO ACID ANTIPORTER YFCC-RELATED"/>
    <property type="match status" value="1"/>
</dbReference>
<keyword evidence="6 7" id="KW-0472">Membrane</keyword>
<feature type="transmembrane region" description="Helical" evidence="7">
    <location>
        <begin position="531"/>
        <end position="549"/>
    </location>
</feature>
<protein>
    <submittedName>
        <fullName evidence="9">Sodium/sulfate symporter</fullName>
    </submittedName>
</protein>
<keyword evidence="5 7" id="KW-1133">Transmembrane helix</keyword>
<dbReference type="InterPro" id="IPR004680">
    <property type="entry name" value="Cit_transptr-like_dom"/>
</dbReference>
<feature type="transmembrane region" description="Helical" evidence="7">
    <location>
        <begin position="476"/>
        <end position="497"/>
    </location>
</feature>
<feature type="transmembrane region" description="Helical" evidence="7">
    <location>
        <begin position="12"/>
        <end position="28"/>
    </location>
</feature>
<dbReference type="InterPro" id="IPR036721">
    <property type="entry name" value="RCK_C_sf"/>
</dbReference>
<keyword evidence="2" id="KW-0813">Transport</keyword>
<dbReference type="STRING" id="1367847.JCM7686_1815"/>
<dbReference type="GO" id="GO:0006813">
    <property type="term" value="P:potassium ion transport"/>
    <property type="evidence" value="ECO:0007669"/>
    <property type="project" value="InterPro"/>
</dbReference>
<dbReference type="PANTHER" id="PTHR43652:SF2">
    <property type="entry name" value="BASIC AMINO ACID ANTIPORTER YFCC-RELATED"/>
    <property type="match status" value="1"/>
</dbReference>
<evidence type="ECO:0000256" key="2">
    <source>
        <dbReference type="ARBA" id="ARBA00022448"/>
    </source>
</evidence>
<dbReference type="HOGENOM" id="CLU_005170_6_1_5"/>
<organism evidence="9 10">
    <name type="scientific">Paracoccus aminophilus JCM 7686</name>
    <dbReference type="NCBI Taxonomy" id="1367847"/>
    <lineage>
        <taxon>Bacteria</taxon>
        <taxon>Pseudomonadati</taxon>
        <taxon>Pseudomonadota</taxon>
        <taxon>Alphaproteobacteria</taxon>
        <taxon>Rhodobacterales</taxon>
        <taxon>Paracoccaceae</taxon>
        <taxon>Paracoccus</taxon>
    </lineage>
</organism>
<evidence type="ECO:0000259" key="8">
    <source>
        <dbReference type="PROSITE" id="PS51202"/>
    </source>
</evidence>
<keyword evidence="10" id="KW-1185">Reference proteome</keyword>